<protein>
    <submittedName>
        <fullName evidence="1">Uncharacterized protein</fullName>
    </submittedName>
</protein>
<gene>
    <name evidence="1" type="ORF">DWW35_12900</name>
</gene>
<dbReference type="Proteomes" id="UP000285236">
    <property type="component" value="Unassembled WGS sequence"/>
</dbReference>
<comment type="caution">
    <text evidence="1">The sequence shown here is derived from an EMBL/GenBank/DDBJ whole genome shotgun (WGS) entry which is preliminary data.</text>
</comment>
<evidence type="ECO:0000313" key="1">
    <source>
        <dbReference type="EMBL" id="RGU92572.1"/>
    </source>
</evidence>
<reference evidence="1 2" key="1">
    <citation type="submission" date="2018-08" db="EMBL/GenBank/DDBJ databases">
        <title>A genome reference for cultivated species of the human gut microbiota.</title>
        <authorList>
            <person name="Zou Y."/>
            <person name="Xue W."/>
            <person name="Luo G."/>
        </authorList>
    </citation>
    <scope>NUCLEOTIDE SEQUENCE [LARGE SCALE GENOMIC DNA]</scope>
    <source>
        <strain evidence="1 2">AF15-25</strain>
    </source>
</reference>
<organism evidence="1 2">
    <name type="scientific">Segatella copri</name>
    <dbReference type="NCBI Taxonomy" id="165179"/>
    <lineage>
        <taxon>Bacteria</taxon>
        <taxon>Pseudomonadati</taxon>
        <taxon>Bacteroidota</taxon>
        <taxon>Bacteroidia</taxon>
        <taxon>Bacteroidales</taxon>
        <taxon>Prevotellaceae</taxon>
        <taxon>Segatella</taxon>
    </lineage>
</organism>
<accession>A0AA92W3C5</accession>
<proteinExistence type="predicted"/>
<evidence type="ECO:0000313" key="2">
    <source>
        <dbReference type="Proteomes" id="UP000285236"/>
    </source>
</evidence>
<dbReference type="AlphaFoldDB" id="A0AA92W3C5"/>
<dbReference type="EMBL" id="QRYP01000044">
    <property type="protein sequence ID" value="RGU92572.1"/>
    <property type="molecule type" value="Genomic_DNA"/>
</dbReference>
<sequence length="108" mass="12730">MFVMVLAHVLRDLEQRMTEALKNMMNVCLFQRKQVPLQISKRRRSQNLFYVYICKSTKQEGRGGEHSPPLILYMKKEKAKKDVLGEGLPIYDGIYFCQNLFFVVIIKE</sequence>
<name>A0AA92W3C5_9BACT</name>